<name>A0A316FBY4_9ACTN</name>
<protein>
    <recommendedName>
        <fullName evidence="3">HEAT repeat protein</fullName>
    </recommendedName>
</protein>
<dbReference type="InterPro" id="IPR016024">
    <property type="entry name" value="ARM-type_fold"/>
</dbReference>
<dbReference type="EMBL" id="QGGR01000011">
    <property type="protein sequence ID" value="PWK45293.1"/>
    <property type="molecule type" value="Genomic_DNA"/>
</dbReference>
<dbReference type="Gene3D" id="1.25.10.10">
    <property type="entry name" value="Leucine-rich Repeat Variant"/>
    <property type="match status" value="1"/>
</dbReference>
<accession>A0A316FBY4</accession>
<dbReference type="Proteomes" id="UP000245697">
    <property type="component" value="Unassembled WGS sequence"/>
</dbReference>
<dbReference type="InterPro" id="IPR011989">
    <property type="entry name" value="ARM-like"/>
</dbReference>
<keyword evidence="2" id="KW-1185">Reference proteome</keyword>
<comment type="caution">
    <text evidence="1">The sequence shown here is derived from an EMBL/GenBank/DDBJ whole genome shotgun (WGS) entry which is preliminary data.</text>
</comment>
<proteinExistence type="predicted"/>
<gene>
    <name evidence="1" type="ORF">BC793_111267</name>
</gene>
<dbReference type="SUPFAM" id="SSF48371">
    <property type="entry name" value="ARM repeat"/>
    <property type="match status" value="1"/>
</dbReference>
<evidence type="ECO:0008006" key="3">
    <source>
        <dbReference type="Google" id="ProtNLM"/>
    </source>
</evidence>
<evidence type="ECO:0000313" key="2">
    <source>
        <dbReference type="Proteomes" id="UP000245697"/>
    </source>
</evidence>
<dbReference type="AlphaFoldDB" id="A0A316FBY4"/>
<organism evidence="1 2">
    <name type="scientific">Actinoplanes xinjiangensis</name>
    <dbReference type="NCBI Taxonomy" id="512350"/>
    <lineage>
        <taxon>Bacteria</taxon>
        <taxon>Bacillati</taxon>
        <taxon>Actinomycetota</taxon>
        <taxon>Actinomycetes</taxon>
        <taxon>Micromonosporales</taxon>
        <taxon>Micromonosporaceae</taxon>
        <taxon>Actinoplanes</taxon>
    </lineage>
</organism>
<reference evidence="1 2" key="1">
    <citation type="submission" date="2018-05" db="EMBL/GenBank/DDBJ databases">
        <title>Genomic Encyclopedia of Archaeal and Bacterial Type Strains, Phase II (KMG-II): from individual species to whole genera.</title>
        <authorList>
            <person name="Goeker M."/>
        </authorList>
    </citation>
    <scope>NUCLEOTIDE SEQUENCE [LARGE SCALE GENOMIC DNA]</scope>
    <source>
        <strain evidence="1 2">DSM 45184</strain>
    </source>
</reference>
<evidence type="ECO:0000313" key="1">
    <source>
        <dbReference type="EMBL" id="PWK45293.1"/>
    </source>
</evidence>
<sequence length="157" mass="17040">MRAALPWPRKNAAVNSEARRAVVATLIELAASPDYRDRADAGRCLAGFAEMPEAGRALSGLVLDAGDTFVTRETATALLRRRDTAGFAAVAAALAVADAHHSDWIHTAVLDVFTVFARDRDAALRACETLSRDPDDHIRRGGRQLIDMLQEIDPILH</sequence>